<dbReference type="GO" id="GO:0004497">
    <property type="term" value="F:monooxygenase activity"/>
    <property type="evidence" value="ECO:0007669"/>
    <property type="project" value="UniProtKB-KW"/>
</dbReference>
<dbReference type="AlphaFoldDB" id="A0AA88UK59"/>
<feature type="transmembrane region" description="Helical" evidence="10">
    <location>
        <begin position="104"/>
        <end position="120"/>
    </location>
</feature>
<dbReference type="GO" id="GO:0005506">
    <property type="term" value="F:iron ion binding"/>
    <property type="evidence" value="ECO:0007669"/>
    <property type="project" value="InterPro"/>
</dbReference>
<keyword evidence="12" id="KW-1185">Reference proteome</keyword>
<protein>
    <recommendedName>
        <fullName evidence="13">Cytochrome P450</fullName>
    </recommendedName>
</protein>
<evidence type="ECO:0000256" key="9">
    <source>
        <dbReference type="RuleBase" id="RU000461"/>
    </source>
</evidence>
<keyword evidence="10" id="KW-0812">Transmembrane</keyword>
<dbReference type="InterPro" id="IPR017972">
    <property type="entry name" value="Cyt_P450_CS"/>
</dbReference>
<dbReference type="PROSITE" id="PS00086">
    <property type="entry name" value="CYTOCHROME_P450"/>
    <property type="match status" value="1"/>
</dbReference>
<dbReference type="PANTHER" id="PTHR47950:SF49">
    <property type="entry name" value="CYTOCHROME P450"/>
    <property type="match status" value="1"/>
</dbReference>
<dbReference type="FunFam" id="1.10.630.10:FF:000126">
    <property type="entry name" value="Predicted protein"/>
    <property type="match status" value="1"/>
</dbReference>
<dbReference type="PRINTS" id="PR00463">
    <property type="entry name" value="EP450I"/>
</dbReference>
<comment type="similarity">
    <text evidence="2 9">Belongs to the cytochrome P450 family.</text>
</comment>
<name>A0AA88UK59_9ASTE</name>
<evidence type="ECO:0000256" key="1">
    <source>
        <dbReference type="ARBA" id="ARBA00001971"/>
    </source>
</evidence>
<gene>
    <name evidence="11" type="ORF">RJ640_022989</name>
</gene>
<keyword evidence="3 8" id="KW-0349">Heme</keyword>
<dbReference type="Gene3D" id="1.10.630.10">
    <property type="entry name" value="Cytochrome P450"/>
    <property type="match status" value="3"/>
</dbReference>
<evidence type="ECO:0000256" key="10">
    <source>
        <dbReference type="SAM" id="Phobius"/>
    </source>
</evidence>
<dbReference type="SUPFAM" id="SSF48264">
    <property type="entry name" value="Cytochrome P450"/>
    <property type="match status" value="2"/>
</dbReference>
<evidence type="ECO:0000256" key="2">
    <source>
        <dbReference type="ARBA" id="ARBA00010617"/>
    </source>
</evidence>
<evidence type="ECO:0000256" key="8">
    <source>
        <dbReference type="PIRSR" id="PIRSR602401-1"/>
    </source>
</evidence>
<dbReference type="EMBL" id="JAVXUO010001194">
    <property type="protein sequence ID" value="KAK2985111.1"/>
    <property type="molecule type" value="Genomic_DNA"/>
</dbReference>
<keyword evidence="7 9" id="KW-0503">Monooxygenase</keyword>
<evidence type="ECO:0000256" key="7">
    <source>
        <dbReference type="ARBA" id="ARBA00023033"/>
    </source>
</evidence>
<comment type="cofactor">
    <cofactor evidence="1 8">
        <name>heme</name>
        <dbReference type="ChEBI" id="CHEBI:30413"/>
    </cofactor>
</comment>
<dbReference type="Proteomes" id="UP001187471">
    <property type="component" value="Unassembled WGS sequence"/>
</dbReference>
<dbReference type="InterPro" id="IPR002401">
    <property type="entry name" value="Cyt_P450_E_grp-I"/>
</dbReference>
<dbReference type="InterPro" id="IPR001128">
    <property type="entry name" value="Cyt_P450"/>
</dbReference>
<keyword evidence="5 9" id="KW-0560">Oxidoreductase</keyword>
<evidence type="ECO:0000313" key="12">
    <source>
        <dbReference type="Proteomes" id="UP001187471"/>
    </source>
</evidence>
<evidence type="ECO:0000256" key="6">
    <source>
        <dbReference type="ARBA" id="ARBA00023004"/>
    </source>
</evidence>
<evidence type="ECO:0000313" key="11">
    <source>
        <dbReference type="EMBL" id="KAK2985111.1"/>
    </source>
</evidence>
<dbReference type="InterPro" id="IPR036396">
    <property type="entry name" value="Cyt_P450_sf"/>
</dbReference>
<evidence type="ECO:0000256" key="5">
    <source>
        <dbReference type="ARBA" id="ARBA00023002"/>
    </source>
</evidence>
<dbReference type="GO" id="GO:0016705">
    <property type="term" value="F:oxidoreductase activity, acting on paired donors, with incorporation or reduction of molecular oxygen"/>
    <property type="evidence" value="ECO:0007669"/>
    <property type="project" value="InterPro"/>
</dbReference>
<keyword evidence="10" id="KW-0472">Membrane</keyword>
<accession>A0AA88UK59</accession>
<proteinExistence type="inferred from homology"/>
<organism evidence="11 12">
    <name type="scientific">Escallonia rubra</name>
    <dbReference type="NCBI Taxonomy" id="112253"/>
    <lineage>
        <taxon>Eukaryota</taxon>
        <taxon>Viridiplantae</taxon>
        <taxon>Streptophyta</taxon>
        <taxon>Embryophyta</taxon>
        <taxon>Tracheophyta</taxon>
        <taxon>Spermatophyta</taxon>
        <taxon>Magnoliopsida</taxon>
        <taxon>eudicotyledons</taxon>
        <taxon>Gunneridae</taxon>
        <taxon>Pentapetalae</taxon>
        <taxon>asterids</taxon>
        <taxon>campanulids</taxon>
        <taxon>Escalloniales</taxon>
        <taxon>Escalloniaceae</taxon>
        <taxon>Escallonia</taxon>
    </lineage>
</organism>
<reference evidence="11" key="1">
    <citation type="submission" date="2022-12" db="EMBL/GenBank/DDBJ databases">
        <title>Draft genome assemblies for two species of Escallonia (Escalloniales).</title>
        <authorList>
            <person name="Chanderbali A."/>
            <person name="Dervinis C."/>
            <person name="Anghel I."/>
            <person name="Soltis D."/>
            <person name="Soltis P."/>
            <person name="Zapata F."/>
        </authorList>
    </citation>
    <scope>NUCLEOTIDE SEQUENCE</scope>
    <source>
        <strain evidence="11">UCBG92.1500</strain>
        <tissue evidence="11">Leaf</tissue>
    </source>
</reference>
<evidence type="ECO:0000256" key="4">
    <source>
        <dbReference type="ARBA" id="ARBA00022723"/>
    </source>
</evidence>
<sequence length="563" mass="63967">MVRESDLSSLPYLEAWIKETLRLHPPGPVLIPHRAVQTCEVMGYTIPKDSEVMVNFWAIARDPTVWDDPLRYKPERFLASGLDYTGLMPVNAMDLTAFRGETNVFLPFFLLILTLFLFILKQIRYPPLKGQNLPPGPRPWPVIGNILHMGKKPHISLTHFAKLHGPLISMRLGNQLLVVGSTPAAATEILKTHDRVLSARYVPKASTPHLRPLSLAFASECSEYWKSLRSLCRTELFSAKAIELQAGLRERKVGEMVEFLEGKDGRSVKIGEVAFAAVFNILANICFSKDFIDLKGGGVDSGLKEVFWKMLELATTPNIADFYPIFDGLDPQGIAKKALEYQEEVFRKWELIIKERKESNGIGAPKQRDFLDVMLTCGFSDNQINNKEVIEKLRKELGREIGTADSVKESHLSRLPYLHACVKETLRLHPPVPFLLPHRSLETCEVMNYTIPFNTQVIVNVWAIGRDPTVWEDPLSFKPERFLDSEMDFRGQDFELLPFSAGRRMCPGLPLGIKQVHLIVATLIHRFEWLLPNDEDPLLLDMNEKFGITLQKEQPLLLIPKQK</sequence>
<comment type="caution">
    <text evidence="11">The sequence shown here is derived from an EMBL/GenBank/DDBJ whole genome shotgun (WGS) entry which is preliminary data.</text>
</comment>
<keyword evidence="6 8" id="KW-0408">Iron</keyword>
<feature type="binding site" description="axial binding residue" evidence="8">
    <location>
        <position position="506"/>
    </location>
    <ligand>
        <name>heme</name>
        <dbReference type="ChEBI" id="CHEBI:30413"/>
    </ligand>
    <ligandPart>
        <name>Fe</name>
        <dbReference type="ChEBI" id="CHEBI:18248"/>
    </ligandPart>
</feature>
<evidence type="ECO:0008006" key="13">
    <source>
        <dbReference type="Google" id="ProtNLM"/>
    </source>
</evidence>
<dbReference type="Pfam" id="PF00067">
    <property type="entry name" value="p450"/>
    <property type="match status" value="3"/>
</dbReference>
<evidence type="ECO:0000256" key="3">
    <source>
        <dbReference type="ARBA" id="ARBA00022617"/>
    </source>
</evidence>
<dbReference type="PANTHER" id="PTHR47950">
    <property type="entry name" value="CYTOCHROME P450, FAMILY 76, SUBFAMILY C, POLYPEPTIDE 5-RELATED"/>
    <property type="match status" value="1"/>
</dbReference>
<dbReference type="GO" id="GO:0020037">
    <property type="term" value="F:heme binding"/>
    <property type="evidence" value="ECO:0007669"/>
    <property type="project" value="InterPro"/>
</dbReference>
<dbReference type="PRINTS" id="PR00385">
    <property type="entry name" value="P450"/>
</dbReference>
<keyword evidence="4 8" id="KW-0479">Metal-binding</keyword>
<keyword evidence="10" id="KW-1133">Transmembrane helix</keyword>